<keyword evidence="7" id="KW-1185">Reference proteome</keyword>
<comment type="caution">
    <text evidence="6">The sequence shown here is derived from an EMBL/GenBank/DDBJ whole genome shotgun (WGS) entry which is preliminary data.</text>
</comment>
<organism evidence="6 7">
    <name type="scientific">Litoribrevibacter euphylliae</name>
    <dbReference type="NCBI Taxonomy" id="1834034"/>
    <lineage>
        <taxon>Bacteria</taxon>
        <taxon>Pseudomonadati</taxon>
        <taxon>Pseudomonadota</taxon>
        <taxon>Gammaproteobacteria</taxon>
        <taxon>Oceanospirillales</taxon>
        <taxon>Oceanospirillaceae</taxon>
        <taxon>Litoribrevibacter</taxon>
    </lineage>
</organism>
<comment type="similarity">
    <text evidence="1">Belongs to the Gfa family.</text>
</comment>
<evidence type="ECO:0000256" key="2">
    <source>
        <dbReference type="ARBA" id="ARBA00022723"/>
    </source>
</evidence>
<dbReference type="PROSITE" id="PS51891">
    <property type="entry name" value="CENP_V_GFA"/>
    <property type="match status" value="1"/>
</dbReference>
<dbReference type="EMBL" id="JBHRSZ010000009">
    <property type="protein sequence ID" value="MFC3153318.1"/>
    <property type="molecule type" value="Genomic_DNA"/>
</dbReference>
<dbReference type="Gene3D" id="3.90.1590.10">
    <property type="entry name" value="glutathione-dependent formaldehyde- activating enzyme (gfa)"/>
    <property type="match status" value="1"/>
</dbReference>
<dbReference type="Proteomes" id="UP001595476">
    <property type="component" value="Unassembled WGS sequence"/>
</dbReference>
<sequence>MIQGSCLCGSIKYEISGEVGGIVHCHCPTCRKAHASAFSSVVAVQDEDFTLLDGDTLKFYESSPGKQRFFCSNCGSQIYAKREGTPHIVLRLGCLDSDINAQEKEHIWVSQKASWYDIDSDLPKRNEFS</sequence>
<evidence type="ECO:0000256" key="3">
    <source>
        <dbReference type="ARBA" id="ARBA00022833"/>
    </source>
</evidence>
<keyword evidence="2" id="KW-0479">Metal-binding</keyword>
<protein>
    <submittedName>
        <fullName evidence="6">GFA family protein</fullName>
    </submittedName>
</protein>
<accession>A0ABV7HHI5</accession>
<proteinExistence type="inferred from homology"/>
<dbReference type="Pfam" id="PF04828">
    <property type="entry name" value="GFA"/>
    <property type="match status" value="1"/>
</dbReference>
<keyword evidence="3" id="KW-0862">Zinc</keyword>
<dbReference type="RefSeq" id="WP_386723239.1">
    <property type="nucleotide sequence ID" value="NZ_JBHRSZ010000009.1"/>
</dbReference>
<dbReference type="InterPro" id="IPR006913">
    <property type="entry name" value="CENP-V/GFA"/>
</dbReference>
<evidence type="ECO:0000256" key="4">
    <source>
        <dbReference type="ARBA" id="ARBA00023239"/>
    </source>
</evidence>
<evidence type="ECO:0000259" key="5">
    <source>
        <dbReference type="PROSITE" id="PS51891"/>
    </source>
</evidence>
<evidence type="ECO:0000313" key="6">
    <source>
        <dbReference type="EMBL" id="MFC3153318.1"/>
    </source>
</evidence>
<keyword evidence="4" id="KW-0456">Lyase</keyword>
<name>A0ABV7HHI5_9GAMM</name>
<feature type="domain" description="CENP-V/GFA" evidence="5">
    <location>
        <begin position="2"/>
        <end position="117"/>
    </location>
</feature>
<dbReference type="PANTHER" id="PTHR33337:SF40">
    <property type="entry name" value="CENP-V_GFA DOMAIN-CONTAINING PROTEIN-RELATED"/>
    <property type="match status" value="1"/>
</dbReference>
<gene>
    <name evidence="6" type="ORF">ACFOEK_19920</name>
</gene>
<dbReference type="InterPro" id="IPR011057">
    <property type="entry name" value="Mss4-like_sf"/>
</dbReference>
<evidence type="ECO:0000256" key="1">
    <source>
        <dbReference type="ARBA" id="ARBA00005495"/>
    </source>
</evidence>
<reference evidence="7" key="1">
    <citation type="journal article" date="2019" name="Int. J. Syst. Evol. Microbiol.">
        <title>The Global Catalogue of Microorganisms (GCM) 10K type strain sequencing project: providing services to taxonomists for standard genome sequencing and annotation.</title>
        <authorList>
            <consortium name="The Broad Institute Genomics Platform"/>
            <consortium name="The Broad Institute Genome Sequencing Center for Infectious Disease"/>
            <person name="Wu L."/>
            <person name="Ma J."/>
        </authorList>
    </citation>
    <scope>NUCLEOTIDE SEQUENCE [LARGE SCALE GENOMIC DNA]</scope>
    <source>
        <strain evidence="7">KCTC 52438</strain>
    </source>
</reference>
<dbReference type="PANTHER" id="PTHR33337">
    <property type="entry name" value="GFA DOMAIN-CONTAINING PROTEIN"/>
    <property type="match status" value="1"/>
</dbReference>
<dbReference type="SUPFAM" id="SSF51316">
    <property type="entry name" value="Mss4-like"/>
    <property type="match status" value="1"/>
</dbReference>
<evidence type="ECO:0000313" key="7">
    <source>
        <dbReference type="Proteomes" id="UP001595476"/>
    </source>
</evidence>